<dbReference type="NCBIfam" id="TIGR01932">
    <property type="entry name" value="hflC"/>
    <property type="match status" value="1"/>
</dbReference>
<evidence type="ECO:0000256" key="2">
    <source>
        <dbReference type="ARBA" id="ARBA00007862"/>
    </source>
</evidence>
<accession>A0AAD0U870</accession>
<dbReference type="PANTHER" id="PTHR42911">
    <property type="entry name" value="MODULATOR OF FTSH PROTEASE HFLC"/>
    <property type="match status" value="1"/>
</dbReference>
<protein>
    <recommendedName>
        <fullName evidence="6">Protein HflC</fullName>
    </recommendedName>
</protein>
<evidence type="ECO:0000256" key="3">
    <source>
        <dbReference type="ARBA" id="ARBA00022692"/>
    </source>
</evidence>
<dbReference type="AlphaFoldDB" id="A0AAD0U870"/>
<evidence type="ECO:0000256" key="5">
    <source>
        <dbReference type="ARBA" id="ARBA00023136"/>
    </source>
</evidence>
<comment type="function">
    <text evidence="6">HflC and HflK could regulate a protease.</text>
</comment>
<evidence type="ECO:0000256" key="1">
    <source>
        <dbReference type="ARBA" id="ARBA00004167"/>
    </source>
</evidence>
<dbReference type="InterPro" id="IPR036013">
    <property type="entry name" value="Band_7/SPFH_dom_sf"/>
</dbReference>
<feature type="domain" description="Band 7" evidence="7">
    <location>
        <begin position="20"/>
        <end position="185"/>
    </location>
</feature>
<evidence type="ECO:0000256" key="6">
    <source>
        <dbReference type="PIRNR" id="PIRNR005651"/>
    </source>
</evidence>
<dbReference type="GO" id="GO:0008233">
    <property type="term" value="F:peptidase activity"/>
    <property type="evidence" value="ECO:0007669"/>
    <property type="project" value="UniProtKB-KW"/>
</dbReference>
<dbReference type="EMBL" id="CP024996">
    <property type="protein sequence ID" value="AYR25168.1"/>
    <property type="molecule type" value="Genomic_DNA"/>
</dbReference>
<dbReference type="RefSeq" id="WP_058896024.1">
    <property type="nucleotide sequence ID" value="NZ_CP024996.1"/>
</dbReference>
<comment type="similarity">
    <text evidence="2 6">Belongs to the band 7/mec-2 family. HflC subfamily.</text>
</comment>
<dbReference type="InterPro" id="IPR001107">
    <property type="entry name" value="Band_7"/>
</dbReference>
<comment type="subcellular location">
    <subcellularLocation>
        <location evidence="1">Membrane</location>
        <topology evidence="1">Single-pass membrane protein</topology>
    </subcellularLocation>
</comment>
<dbReference type="PANTHER" id="PTHR42911:SF1">
    <property type="entry name" value="MODULATOR OF FTSH PROTEASE HFLC"/>
    <property type="match status" value="1"/>
</dbReference>
<proteinExistence type="inferred from homology"/>
<keyword evidence="8" id="KW-0645">Protease</keyword>
<dbReference type="Proteomes" id="UP000269199">
    <property type="component" value="Chromosome"/>
</dbReference>
<keyword evidence="5" id="KW-0472">Membrane</keyword>
<dbReference type="SMART" id="SM00244">
    <property type="entry name" value="PHB"/>
    <property type="match status" value="1"/>
</dbReference>
<dbReference type="Pfam" id="PF01145">
    <property type="entry name" value="Band_7"/>
    <property type="match status" value="1"/>
</dbReference>
<name>A0AAD0U870_9BURK</name>
<sequence length="296" mass="33527">MGRLVTSVIVAVVAIWLASSTIFVVDQRSSAIVFALGEVKQVITEPGLHFKLPPPFQNVMYLDKRIQTLDTPDADRFITAEKMNVLVDAYVKWRIVDPRLYFVSFGADERRTQDRLSQIVKAALNDEITKRTVREVISSQRNSVMDAIQARVANEAKQIGVEIIDVRLRRVDYVDQINNSVFERMKSERVRVANELRSTGAAESEKIRADADRQRVVILAEAYRESEKIRGAGDAKASQIYAQAFGQNPDFYKFYRSLEAYRASFKSRHDVMVVDPSSEFFKYFKGIGGATSAAKK</sequence>
<keyword evidence="4" id="KW-1133">Transmembrane helix</keyword>
<evidence type="ECO:0000313" key="9">
    <source>
        <dbReference type="Proteomes" id="UP000269199"/>
    </source>
</evidence>
<gene>
    <name evidence="8" type="primary">hflC</name>
    <name evidence="8" type="ORF">RC54_15680</name>
</gene>
<dbReference type="GO" id="GO:0006508">
    <property type="term" value="P:proteolysis"/>
    <property type="evidence" value="ECO:0007669"/>
    <property type="project" value="UniProtKB-KW"/>
</dbReference>
<reference evidence="8 9" key="1">
    <citation type="submission" date="2017-11" db="EMBL/GenBank/DDBJ databases">
        <title>Complete genome sequence of Herbaspirillum rubrisubalbicans DSM 11543.</title>
        <authorList>
            <person name="Chen M."/>
            <person name="An Q."/>
        </authorList>
    </citation>
    <scope>NUCLEOTIDE SEQUENCE [LARGE SCALE GENOMIC DNA]</scope>
    <source>
        <strain evidence="8 9">DSM 11543</strain>
    </source>
</reference>
<evidence type="ECO:0000256" key="4">
    <source>
        <dbReference type="ARBA" id="ARBA00022989"/>
    </source>
</evidence>
<evidence type="ECO:0000259" key="7">
    <source>
        <dbReference type="SMART" id="SM00244"/>
    </source>
</evidence>
<evidence type="ECO:0000313" key="8">
    <source>
        <dbReference type="EMBL" id="AYR25168.1"/>
    </source>
</evidence>
<keyword evidence="3" id="KW-0812">Transmembrane</keyword>
<dbReference type="Gene3D" id="3.30.479.30">
    <property type="entry name" value="Band 7 domain"/>
    <property type="match status" value="1"/>
</dbReference>
<dbReference type="InterPro" id="IPR010200">
    <property type="entry name" value="HflC"/>
</dbReference>
<dbReference type="PIRSF" id="PIRSF005651">
    <property type="entry name" value="HflC"/>
    <property type="match status" value="1"/>
</dbReference>
<organism evidence="8 9">
    <name type="scientific">Herbaspirillum rubrisubalbicans</name>
    <dbReference type="NCBI Taxonomy" id="80842"/>
    <lineage>
        <taxon>Bacteria</taxon>
        <taxon>Pseudomonadati</taxon>
        <taxon>Pseudomonadota</taxon>
        <taxon>Betaproteobacteria</taxon>
        <taxon>Burkholderiales</taxon>
        <taxon>Oxalobacteraceae</taxon>
        <taxon>Herbaspirillum</taxon>
    </lineage>
</organism>
<dbReference type="SUPFAM" id="SSF117892">
    <property type="entry name" value="Band 7/SPFH domain"/>
    <property type="match status" value="1"/>
</dbReference>
<dbReference type="GO" id="GO:0016020">
    <property type="term" value="C:membrane"/>
    <property type="evidence" value="ECO:0007669"/>
    <property type="project" value="UniProtKB-SubCell"/>
</dbReference>
<dbReference type="CDD" id="cd03405">
    <property type="entry name" value="SPFH_HflC"/>
    <property type="match status" value="1"/>
</dbReference>
<keyword evidence="8" id="KW-0378">Hydrolase</keyword>